<evidence type="ECO:0000313" key="2">
    <source>
        <dbReference type="EMBL" id="KAB8178825.1"/>
    </source>
</evidence>
<feature type="domain" description="MvdD-like pre-ATP grasp" evidence="1">
    <location>
        <begin position="1"/>
        <end position="112"/>
    </location>
</feature>
<dbReference type="Gene3D" id="3.30.470.20">
    <property type="entry name" value="ATP-grasp fold, B domain"/>
    <property type="match status" value="1"/>
</dbReference>
<dbReference type="SUPFAM" id="SSF56059">
    <property type="entry name" value="Glutathione synthetase ATP-binding domain-like"/>
    <property type="match status" value="1"/>
</dbReference>
<dbReference type="AlphaFoldDB" id="A0A5N6BEB2"/>
<dbReference type="InterPro" id="IPR048936">
    <property type="entry name" value="MvdD-like_ATPgrasp"/>
</dbReference>
<proteinExistence type="predicted"/>
<reference evidence="2 3" key="1">
    <citation type="submission" date="2019-10" db="EMBL/GenBank/DDBJ databases">
        <title>Nonomuraea sp. nov., isolated from Phyllanthus amarus.</title>
        <authorList>
            <person name="Klykleung N."/>
            <person name="Tanasupawat S."/>
        </authorList>
    </citation>
    <scope>NUCLEOTIDE SEQUENCE [LARGE SCALE GENOMIC DNA]</scope>
    <source>
        <strain evidence="2 3">CR1-09</strain>
    </source>
</reference>
<protein>
    <recommendedName>
        <fullName evidence="1">MvdD-like pre-ATP grasp domain-containing protein</fullName>
    </recommendedName>
</protein>
<keyword evidence="3" id="KW-1185">Reference proteome</keyword>
<sequence>MILILSDRQDTTVRRVLPKIERLGVPVTWWDSGEFPARSRVTAALADGSRRLTLDTGAQVVDLATVTAVWNLRPNRSVAAANVSDPTHRAHVEWQSRFHLDGVWELVRARWLPCPHPVTGRTRNRLVHTALAAELGFAVPETVYTNDPAELVPAYERAGGRLLVNLLDPEDLRVDGQDHRVHTTLVRRRHLASRHRLQHEPVILQPCLPRTVDLRAVVVGDRVFAVRVGERPGDGPGDFAVHRLPEEVERRCAALAASLGLSYAVVHLALTGNGEHVFLEIDPNGAWAPVEESTGLPVSDAIAAWLAA</sequence>
<dbReference type="Proteomes" id="UP000313066">
    <property type="component" value="Unassembled WGS sequence"/>
</dbReference>
<gene>
    <name evidence="2" type="ORF">FH610_036290</name>
</gene>
<accession>A0A5N6BEB2</accession>
<dbReference type="RefSeq" id="WP_139579760.1">
    <property type="nucleotide sequence ID" value="NZ_VDMA02000027.1"/>
</dbReference>
<dbReference type="EMBL" id="VDMA02000027">
    <property type="protein sequence ID" value="KAB8178825.1"/>
    <property type="molecule type" value="Genomic_DNA"/>
</dbReference>
<evidence type="ECO:0000259" key="1">
    <source>
        <dbReference type="Pfam" id="PF21068"/>
    </source>
</evidence>
<dbReference type="Pfam" id="PF21068">
    <property type="entry name" value="ATPgraspMvdD"/>
    <property type="match status" value="1"/>
</dbReference>
<name>A0A5N6BEB2_9ACTN</name>
<comment type="caution">
    <text evidence="2">The sequence shown here is derived from an EMBL/GenBank/DDBJ whole genome shotgun (WGS) entry which is preliminary data.</text>
</comment>
<evidence type="ECO:0000313" key="3">
    <source>
        <dbReference type="Proteomes" id="UP000313066"/>
    </source>
</evidence>
<organism evidence="2 3">
    <name type="scientific">Microbispora catharanthi</name>
    <dbReference type="NCBI Taxonomy" id="1712871"/>
    <lineage>
        <taxon>Bacteria</taxon>
        <taxon>Bacillati</taxon>
        <taxon>Actinomycetota</taxon>
        <taxon>Actinomycetes</taxon>
        <taxon>Streptosporangiales</taxon>
        <taxon>Streptosporangiaceae</taxon>
        <taxon>Microbispora</taxon>
    </lineage>
</organism>